<evidence type="ECO:0000313" key="3">
    <source>
        <dbReference type="EMBL" id="PSL19737.1"/>
    </source>
</evidence>
<dbReference type="InterPro" id="IPR004046">
    <property type="entry name" value="GST_C"/>
</dbReference>
<proteinExistence type="predicted"/>
<organism evidence="3 4">
    <name type="scientific">Shimia abyssi</name>
    <dbReference type="NCBI Taxonomy" id="1662395"/>
    <lineage>
        <taxon>Bacteria</taxon>
        <taxon>Pseudomonadati</taxon>
        <taxon>Pseudomonadota</taxon>
        <taxon>Alphaproteobacteria</taxon>
        <taxon>Rhodobacterales</taxon>
        <taxon>Roseobacteraceae</taxon>
    </lineage>
</organism>
<dbReference type="AlphaFoldDB" id="A0A2P8FDF0"/>
<dbReference type="Pfam" id="PF13417">
    <property type="entry name" value="GST_N_3"/>
    <property type="match status" value="1"/>
</dbReference>
<dbReference type="SUPFAM" id="SSF52833">
    <property type="entry name" value="Thioredoxin-like"/>
    <property type="match status" value="1"/>
</dbReference>
<dbReference type="Gene3D" id="3.40.30.10">
    <property type="entry name" value="Glutaredoxin"/>
    <property type="match status" value="1"/>
</dbReference>
<gene>
    <name evidence="3" type="ORF">CLV88_105160</name>
</gene>
<dbReference type="SFLD" id="SFLDG00358">
    <property type="entry name" value="Main_(cytGST)"/>
    <property type="match status" value="1"/>
</dbReference>
<name>A0A2P8FDF0_9RHOB</name>
<dbReference type="PROSITE" id="PS50405">
    <property type="entry name" value="GST_CTER"/>
    <property type="match status" value="1"/>
</dbReference>
<dbReference type="SFLD" id="SFLDS00019">
    <property type="entry name" value="Glutathione_Transferase_(cytos"/>
    <property type="match status" value="1"/>
</dbReference>
<comment type="caution">
    <text evidence="3">The sequence shown here is derived from an EMBL/GenBank/DDBJ whole genome shotgun (WGS) entry which is preliminary data.</text>
</comment>
<evidence type="ECO:0000313" key="4">
    <source>
        <dbReference type="Proteomes" id="UP000240418"/>
    </source>
</evidence>
<dbReference type="PANTHER" id="PTHR44051">
    <property type="entry name" value="GLUTATHIONE S-TRANSFERASE-RELATED"/>
    <property type="match status" value="1"/>
</dbReference>
<dbReference type="InterPro" id="IPR010987">
    <property type="entry name" value="Glutathione-S-Trfase_C-like"/>
</dbReference>
<dbReference type="SUPFAM" id="SSF47616">
    <property type="entry name" value="GST C-terminal domain-like"/>
    <property type="match status" value="1"/>
</dbReference>
<dbReference type="PANTHER" id="PTHR44051:SF8">
    <property type="entry name" value="GLUTATHIONE S-TRANSFERASE GSTA"/>
    <property type="match status" value="1"/>
</dbReference>
<reference evidence="3 4" key="1">
    <citation type="submission" date="2018-03" db="EMBL/GenBank/DDBJ databases">
        <title>Genomic Encyclopedia of Archaeal and Bacterial Type Strains, Phase II (KMG-II): from individual species to whole genera.</title>
        <authorList>
            <person name="Goeker M."/>
        </authorList>
    </citation>
    <scope>NUCLEOTIDE SEQUENCE [LARGE SCALE GENOMIC DNA]</scope>
    <source>
        <strain evidence="3 4">DSM 100673</strain>
    </source>
</reference>
<sequence length="253" mass="28825">MVVIVPTNKSVEDFEGLHLYHGAISNCSMRVRMTLIEKGLDWESHHLDLKKKENITDVYFGINPNGLVPTLVDNGVVHIESNDIIDYLDDTYPKPSLRAENNEEMMEWLHLAAAIHVPACKPYVYATKMAAKIKKTPEEQAKYDALQKNQELKDFHGKHAGDKSFSTSDFDKAKAILGACFTKLEVTLEGRDWIMGDRFSLADISWIPLYFVIVGCGFSFENYPNIRRWAAAFEARESYQQGILKWCPDFSLV</sequence>
<feature type="domain" description="GST C-terminal" evidence="2">
    <location>
        <begin position="138"/>
        <end position="252"/>
    </location>
</feature>
<dbReference type="OrthoDB" id="9810080at2"/>
<keyword evidence="4" id="KW-1185">Reference proteome</keyword>
<dbReference type="InterPro" id="IPR040079">
    <property type="entry name" value="Glutathione_S-Trfase"/>
</dbReference>
<dbReference type="PROSITE" id="PS50404">
    <property type="entry name" value="GST_NTER"/>
    <property type="match status" value="1"/>
</dbReference>
<dbReference type="CDD" id="cd00570">
    <property type="entry name" value="GST_N_family"/>
    <property type="match status" value="1"/>
</dbReference>
<dbReference type="InterPro" id="IPR036282">
    <property type="entry name" value="Glutathione-S-Trfase_C_sf"/>
</dbReference>
<dbReference type="EMBL" id="PYGJ01000005">
    <property type="protein sequence ID" value="PSL19737.1"/>
    <property type="molecule type" value="Genomic_DNA"/>
</dbReference>
<dbReference type="Proteomes" id="UP000240418">
    <property type="component" value="Unassembled WGS sequence"/>
</dbReference>
<accession>A0A2P8FDF0</accession>
<dbReference type="Gene3D" id="1.20.1050.10">
    <property type="match status" value="1"/>
</dbReference>
<dbReference type="RefSeq" id="WP_106608391.1">
    <property type="nucleotide sequence ID" value="NZ_PYGJ01000005.1"/>
</dbReference>
<dbReference type="Pfam" id="PF00043">
    <property type="entry name" value="GST_C"/>
    <property type="match status" value="1"/>
</dbReference>
<dbReference type="InterPro" id="IPR004045">
    <property type="entry name" value="Glutathione_S-Trfase_N"/>
</dbReference>
<feature type="domain" description="GST N-terminal" evidence="1">
    <location>
        <begin position="15"/>
        <end position="96"/>
    </location>
</feature>
<protein>
    <submittedName>
        <fullName evidence="3">GST-like protein</fullName>
    </submittedName>
</protein>
<evidence type="ECO:0000259" key="1">
    <source>
        <dbReference type="PROSITE" id="PS50404"/>
    </source>
</evidence>
<evidence type="ECO:0000259" key="2">
    <source>
        <dbReference type="PROSITE" id="PS50405"/>
    </source>
</evidence>
<dbReference type="InterPro" id="IPR036249">
    <property type="entry name" value="Thioredoxin-like_sf"/>
</dbReference>